<sequence length="104" mass="11489">SQPPSPPSPNRGAPAPPNRRARPVAQSHRRAAASAPSRDLRRLKLRRAGQLHPARRRQLPPRLSSQQEGRTQKRTSALRLSPSILVPFSSCCEEVGSTYKVELP</sequence>
<organism evidence="2 3">
    <name type="scientific">Aegilops tauschii subsp. strangulata</name>
    <name type="common">Goatgrass</name>
    <dbReference type="NCBI Taxonomy" id="200361"/>
    <lineage>
        <taxon>Eukaryota</taxon>
        <taxon>Viridiplantae</taxon>
        <taxon>Streptophyta</taxon>
        <taxon>Embryophyta</taxon>
        <taxon>Tracheophyta</taxon>
        <taxon>Spermatophyta</taxon>
        <taxon>Magnoliopsida</taxon>
        <taxon>Liliopsida</taxon>
        <taxon>Poales</taxon>
        <taxon>Poaceae</taxon>
        <taxon>BOP clade</taxon>
        <taxon>Pooideae</taxon>
        <taxon>Triticodae</taxon>
        <taxon>Triticeae</taxon>
        <taxon>Triticinae</taxon>
        <taxon>Aegilops</taxon>
    </lineage>
</organism>
<dbReference type="AlphaFoldDB" id="A0A453JXR3"/>
<reference evidence="2" key="5">
    <citation type="journal article" date="2021" name="G3 (Bethesda)">
        <title>Aegilops tauschii genome assembly Aet v5.0 features greater sequence contiguity and improved annotation.</title>
        <authorList>
            <person name="Wang L."/>
            <person name="Zhu T."/>
            <person name="Rodriguez J.C."/>
            <person name="Deal K.R."/>
            <person name="Dubcovsky J."/>
            <person name="McGuire P.E."/>
            <person name="Lux T."/>
            <person name="Spannagl M."/>
            <person name="Mayer K.F.X."/>
            <person name="Baldrich P."/>
            <person name="Meyers B.C."/>
            <person name="Huo N."/>
            <person name="Gu Y.Q."/>
            <person name="Zhou H."/>
            <person name="Devos K.M."/>
            <person name="Bennetzen J.L."/>
            <person name="Unver T."/>
            <person name="Budak H."/>
            <person name="Gulick P.J."/>
            <person name="Galiba G."/>
            <person name="Kalapos B."/>
            <person name="Nelson D.R."/>
            <person name="Li P."/>
            <person name="You F.M."/>
            <person name="Luo M.C."/>
            <person name="Dvorak J."/>
        </authorList>
    </citation>
    <scope>NUCLEOTIDE SEQUENCE [LARGE SCALE GENOMIC DNA]</scope>
    <source>
        <strain evidence="2">cv. AL8/78</strain>
    </source>
</reference>
<feature type="compositionally biased region" description="Basic residues" evidence="1">
    <location>
        <begin position="41"/>
        <end position="59"/>
    </location>
</feature>
<evidence type="ECO:0000313" key="3">
    <source>
        <dbReference type="Proteomes" id="UP000015105"/>
    </source>
</evidence>
<reference evidence="3" key="2">
    <citation type="journal article" date="2017" name="Nat. Plants">
        <title>The Aegilops tauschii genome reveals multiple impacts of transposons.</title>
        <authorList>
            <person name="Zhao G."/>
            <person name="Zou C."/>
            <person name="Li K."/>
            <person name="Wang K."/>
            <person name="Li T."/>
            <person name="Gao L."/>
            <person name="Zhang X."/>
            <person name="Wang H."/>
            <person name="Yang Z."/>
            <person name="Liu X."/>
            <person name="Jiang W."/>
            <person name="Mao L."/>
            <person name="Kong X."/>
            <person name="Jiao Y."/>
            <person name="Jia J."/>
        </authorList>
    </citation>
    <scope>NUCLEOTIDE SEQUENCE [LARGE SCALE GENOMIC DNA]</scope>
    <source>
        <strain evidence="3">cv. AL8/78</strain>
    </source>
</reference>
<proteinExistence type="predicted"/>
<feature type="region of interest" description="Disordered" evidence="1">
    <location>
        <begin position="1"/>
        <end position="79"/>
    </location>
</feature>
<reference evidence="2" key="4">
    <citation type="submission" date="2019-03" db="UniProtKB">
        <authorList>
            <consortium name="EnsemblPlants"/>
        </authorList>
    </citation>
    <scope>IDENTIFICATION</scope>
</reference>
<protein>
    <submittedName>
        <fullName evidence="2">Uncharacterized protein</fullName>
    </submittedName>
</protein>
<reference evidence="2" key="3">
    <citation type="journal article" date="2017" name="Nature">
        <title>Genome sequence of the progenitor of the wheat D genome Aegilops tauschii.</title>
        <authorList>
            <person name="Luo M.C."/>
            <person name="Gu Y.Q."/>
            <person name="Puiu D."/>
            <person name="Wang H."/>
            <person name="Twardziok S.O."/>
            <person name="Deal K.R."/>
            <person name="Huo N."/>
            <person name="Zhu T."/>
            <person name="Wang L."/>
            <person name="Wang Y."/>
            <person name="McGuire P.E."/>
            <person name="Liu S."/>
            <person name="Long H."/>
            <person name="Ramasamy R.K."/>
            <person name="Rodriguez J.C."/>
            <person name="Van S.L."/>
            <person name="Yuan L."/>
            <person name="Wang Z."/>
            <person name="Xia Z."/>
            <person name="Xiao L."/>
            <person name="Anderson O.D."/>
            <person name="Ouyang S."/>
            <person name="Liang Y."/>
            <person name="Zimin A.V."/>
            <person name="Pertea G."/>
            <person name="Qi P."/>
            <person name="Bennetzen J.L."/>
            <person name="Dai X."/>
            <person name="Dawson M.W."/>
            <person name="Muller H.G."/>
            <person name="Kugler K."/>
            <person name="Rivarola-Duarte L."/>
            <person name="Spannagl M."/>
            <person name="Mayer K.F.X."/>
            <person name="Lu F.H."/>
            <person name="Bevan M.W."/>
            <person name="Leroy P."/>
            <person name="Li P."/>
            <person name="You F.M."/>
            <person name="Sun Q."/>
            <person name="Liu Z."/>
            <person name="Lyons E."/>
            <person name="Wicker T."/>
            <person name="Salzberg S.L."/>
            <person name="Devos K.M."/>
            <person name="Dvorak J."/>
        </authorList>
    </citation>
    <scope>NUCLEOTIDE SEQUENCE [LARGE SCALE GENOMIC DNA]</scope>
    <source>
        <strain evidence="2">cv. AL8/78</strain>
    </source>
</reference>
<feature type="compositionally biased region" description="Basic residues" evidence="1">
    <location>
        <begin position="19"/>
        <end position="31"/>
    </location>
</feature>
<name>A0A453JXR3_AEGTS</name>
<evidence type="ECO:0000256" key="1">
    <source>
        <dbReference type="SAM" id="MobiDB-lite"/>
    </source>
</evidence>
<accession>A0A453JXR3</accession>
<dbReference type="Gramene" id="AET5Gv20227500.3">
    <property type="protein sequence ID" value="AET5Gv20227500.3"/>
    <property type="gene ID" value="AET5Gv20227500"/>
</dbReference>
<dbReference type="Proteomes" id="UP000015105">
    <property type="component" value="Chromosome 5D"/>
</dbReference>
<evidence type="ECO:0000313" key="2">
    <source>
        <dbReference type="EnsemblPlants" id="AET5Gv20227500.3"/>
    </source>
</evidence>
<feature type="compositionally biased region" description="Pro residues" evidence="1">
    <location>
        <begin position="1"/>
        <end position="17"/>
    </location>
</feature>
<reference evidence="3" key="1">
    <citation type="journal article" date="2014" name="Science">
        <title>Ancient hybridizations among the ancestral genomes of bread wheat.</title>
        <authorList>
            <consortium name="International Wheat Genome Sequencing Consortium,"/>
            <person name="Marcussen T."/>
            <person name="Sandve S.R."/>
            <person name="Heier L."/>
            <person name="Spannagl M."/>
            <person name="Pfeifer M."/>
            <person name="Jakobsen K.S."/>
            <person name="Wulff B.B."/>
            <person name="Steuernagel B."/>
            <person name="Mayer K.F."/>
            <person name="Olsen O.A."/>
        </authorList>
    </citation>
    <scope>NUCLEOTIDE SEQUENCE [LARGE SCALE GENOMIC DNA]</scope>
    <source>
        <strain evidence="3">cv. AL8/78</strain>
    </source>
</reference>
<keyword evidence="3" id="KW-1185">Reference proteome</keyword>
<dbReference type="EnsemblPlants" id="AET5Gv20227500.3">
    <property type="protein sequence ID" value="AET5Gv20227500.3"/>
    <property type="gene ID" value="AET5Gv20227500"/>
</dbReference>